<evidence type="ECO:0008006" key="5">
    <source>
        <dbReference type="Google" id="ProtNLM"/>
    </source>
</evidence>
<protein>
    <recommendedName>
        <fullName evidence="5">SAM-dependent methyltransferase</fullName>
    </recommendedName>
</protein>
<keyword evidence="2" id="KW-0808">Transferase</keyword>
<accession>A0ABP9UT32</accession>
<evidence type="ECO:0000256" key="1">
    <source>
        <dbReference type="ARBA" id="ARBA00022603"/>
    </source>
</evidence>
<dbReference type="SUPFAM" id="SSF53335">
    <property type="entry name" value="S-adenosyl-L-methionine-dependent methyltransferases"/>
    <property type="match status" value="1"/>
</dbReference>
<dbReference type="PANTHER" id="PTHR12049:SF7">
    <property type="entry name" value="PROTEIN ARGININE METHYLTRANSFERASE NDUFAF7, MITOCHONDRIAL"/>
    <property type="match status" value="1"/>
</dbReference>
<dbReference type="InterPro" id="IPR003788">
    <property type="entry name" value="NDUFAF7"/>
</dbReference>
<dbReference type="Gene3D" id="3.40.50.12710">
    <property type="match status" value="1"/>
</dbReference>
<evidence type="ECO:0000313" key="3">
    <source>
        <dbReference type="EMBL" id="GAA5484691.1"/>
    </source>
</evidence>
<dbReference type="EMBL" id="BAABRI010000031">
    <property type="protein sequence ID" value="GAA5484691.1"/>
    <property type="molecule type" value="Genomic_DNA"/>
</dbReference>
<dbReference type="PANTHER" id="PTHR12049">
    <property type="entry name" value="PROTEIN ARGININE METHYLTRANSFERASE NDUFAF7, MITOCHONDRIAL"/>
    <property type="match status" value="1"/>
</dbReference>
<comment type="caution">
    <text evidence="3">The sequence shown here is derived from an EMBL/GenBank/DDBJ whole genome shotgun (WGS) entry which is preliminary data.</text>
</comment>
<name>A0ABP9UT32_9BACT</name>
<dbReference type="Proteomes" id="UP001476282">
    <property type="component" value="Unassembled WGS sequence"/>
</dbReference>
<gene>
    <name evidence="3" type="ORF">Hsar01_03937</name>
</gene>
<evidence type="ECO:0000313" key="4">
    <source>
        <dbReference type="Proteomes" id="UP001476282"/>
    </source>
</evidence>
<proteinExistence type="predicted"/>
<dbReference type="RefSeq" id="WP_353568798.1">
    <property type="nucleotide sequence ID" value="NZ_BAABRI010000031.1"/>
</dbReference>
<reference evidence="3 4" key="1">
    <citation type="submission" date="2024-02" db="EMBL/GenBank/DDBJ databases">
        <title>Haloferula sargassicola NBRC 104335.</title>
        <authorList>
            <person name="Ichikawa N."/>
            <person name="Katano-Makiyama Y."/>
            <person name="Hidaka K."/>
        </authorList>
    </citation>
    <scope>NUCLEOTIDE SEQUENCE [LARGE SCALE GENOMIC DNA]</scope>
    <source>
        <strain evidence="3 4">NBRC 104335</strain>
    </source>
</reference>
<sequence>MPDFSSFPWPVDGGALRFDEFMAAALYDPALGYYGRRIREVGRRGDFSTSASLGGLLGEAVAAWARGAMKSTGCRDLIELGPGNGTLARQVRESFPWHRRPRLHLVERSPALRAIQQQTLGAKASWHDSLTAALAACGGRACVYSNEFVDAFPVRRFRREPTGWAEQFVLPDASLWRPCPSLPSSSIFERDWPPGHVVEVHDSFHHWLRQNLAGWKSGRMLTIDYGDEIHGLYHRQPGGSLRAYFHHQCLTGPEALARPGHQDLTADVNFTDLARWLAPVAARVSLKSQSAFLADHADNSGADRFLADPDGAGGAFLVLDMECRL</sequence>
<keyword evidence="1" id="KW-0489">Methyltransferase</keyword>
<dbReference type="InterPro" id="IPR038375">
    <property type="entry name" value="NDUFAF7_sf"/>
</dbReference>
<dbReference type="Pfam" id="PF02636">
    <property type="entry name" value="Methyltransf_28"/>
    <property type="match status" value="1"/>
</dbReference>
<evidence type="ECO:0000256" key="2">
    <source>
        <dbReference type="ARBA" id="ARBA00022679"/>
    </source>
</evidence>
<dbReference type="InterPro" id="IPR029063">
    <property type="entry name" value="SAM-dependent_MTases_sf"/>
</dbReference>
<organism evidence="3 4">
    <name type="scientific">Haloferula sargassicola</name>
    <dbReference type="NCBI Taxonomy" id="490096"/>
    <lineage>
        <taxon>Bacteria</taxon>
        <taxon>Pseudomonadati</taxon>
        <taxon>Verrucomicrobiota</taxon>
        <taxon>Verrucomicrobiia</taxon>
        <taxon>Verrucomicrobiales</taxon>
        <taxon>Verrucomicrobiaceae</taxon>
        <taxon>Haloferula</taxon>
    </lineage>
</organism>
<keyword evidence="4" id="KW-1185">Reference proteome</keyword>